<dbReference type="Pfam" id="PF05635">
    <property type="entry name" value="23S_rRNA_IVP"/>
    <property type="match status" value="1"/>
</dbReference>
<dbReference type="Gene3D" id="1.20.1440.60">
    <property type="entry name" value="23S rRNA-intervening sequence"/>
    <property type="match status" value="1"/>
</dbReference>
<dbReference type="PANTHER" id="PTHR38471">
    <property type="entry name" value="FOUR HELIX BUNDLE PROTEIN"/>
    <property type="match status" value="1"/>
</dbReference>
<dbReference type="AlphaFoldDB" id="A0A1I2TLT1"/>
<dbReference type="RefSeq" id="WP_092100761.1">
    <property type="nucleotide sequence ID" value="NZ_FOOT01000003.1"/>
</dbReference>
<dbReference type="SUPFAM" id="SSF158446">
    <property type="entry name" value="IVS-encoded protein-like"/>
    <property type="match status" value="1"/>
</dbReference>
<dbReference type="InterPro" id="IPR012657">
    <property type="entry name" value="23S_rRNA-intervening_sequence"/>
</dbReference>
<dbReference type="PANTHER" id="PTHR38471:SF2">
    <property type="entry name" value="FOUR HELIX BUNDLE PROTEIN"/>
    <property type="match status" value="1"/>
</dbReference>
<evidence type="ECO:0000313" key="1">
    <source>
        <dbReference type="EMBL" id="SFG65874.1"/>
    </source>
</evidence>
<sequence>MNGKKHHQLNDLESYKVAFNLSNYVWARVDVWDYFPKNTVGIQFTSAVDSISANIAEGFGRYNKKDKIKFYRYARGSVFECYDWNEKSRIRKLLSQEEYEQVFAELQKLPKLINGLIKLTNENLKD</sequence>
<evidence type="ECO:0000313" key="2">
    <source>
        <dbReference type="Proteomes" id="UP000198724"/>
    </source>
</evidence>
<name>A0A1I2TLT1_9BACT</name>
<dbReference type="OrthoDB" id="9811959at2"/>
<reference evidence="2" key="1">
    <citation type="submission" date="2016-10" db="EMBL/GenBank/DDBJ databases">
        <authorList>
            <person name="Varghese N."/>
            <person name="Submissions S."/>
        </authorList>
    </citation>
    <scope>NUCLEOTIDE SEQUENCE [LARGE SCALE GENOMIC DNA]</scope>
    <source>
        <strain evidence="2">LP51</strain>
    </source>
</reference>
<gene>
    <name evidence="1" type="ORF">SAMN05421739_103193</name>
</gene>
<accession>A0A1I2TLT1</accession>
<keyword evidence="2" id="KW-1185">Reference proteome</keyword>
<dbReference type="EMBL" id="FOOT01000003">
    <property type="protein sequence ID" value="SFG65874.1"/>
    <property type="molecule type" value="Genomic_DNA"/>
</dbReference>
<organism evidence="1 2">
    <name type="scientific">Pontibacter chinhatensis</name>
    <dbReference type="NCBI Taxonomy" id="1436961"/>
    <lineage>
        <taxon>Bacteria</taxon>
        <taxon>Pseudomonadati</taxon>
        <taxon>Bacteroidota</taxon>
        <taxon>Cytophagia</taxon>
        <taxon>Cytophagales</taxon>
        <taxon>Hymenobacteraceae</taxon>
        <taxon>Pontibacter</taxon>
    </lineage>
</organism>
<dbReference type="NCBIfam" id="TIGR02436">
    <property type="entry name" value="four helix bundle protein"/>
    <property type="match status" value="1"/>
</dbReference>
<dbReference type="Proteomes" id="UP000198724">
    <property type="component" value="Unassembled WGS sequence"/>
</dbReference>
<protein>
    <submittedName>
        <fullName evidence="1">Four helix bundle protein</fullName>
    </submittedName>
</protein>
<dbReference type="STRING" id="1436961.SAMN05421739_103193"/>
<dbReference type="InterPro" id="IPR036583">
    <property type="entry name" value="23S_rRNA_IVS_sf"/>
</dbReference>
<proteinExistence type="predicted"/>